<dbReference type="Proteomes" id="UP000812013">
    <property type="component" value="Unassembled WGS sequence"/>
</dbReference>
<dbReference type="CDD" id="cd16936">
    <property type="entry name" value="HATPase_RsbW-like"/>
    <property type="match status" value="1"/>
</dbReference>
<dbReference type="EMBL" id="WTFF01000024">
    <property type="protein sequence ID" value="MBW5481506.1"/>
    <property type="molecule type" value="Genomic_DNA"/>
</dbReference>
<evidence type="ECO:0000313" key="4">
    <source>
        <dbReference type="EMBL" id="MBW5481506.1"/>
    </source>
</evidence>
<dbReference type="SUPFAM" id="SSF55874">
    <property type="entry name" value="ATPase domain of HSP90 chaperone/DNA topoisomerase II/histidine kinase"/>
    <property type="match status" value="1"/>
</dbReference>
<feature type="region of interest" description="Disordered" evidence="2">
    <location>
        <begin position="54"/>
        <end position="86"/>
    </location>
</feature>
<dbReference type="Gene3D" id="3.30.565.10">
    <property type="entry name" value="Histidine kinase-like ATPase, C-terminal domain"/>
    <property type="match status" value="1"/>
</dbReference>
<keyword evidence="1" id="KW-0808">Transferase</keyword>
<comment type="caution">
    <text evidence="4">The sequence shown here is derived from an EMBL/GenBank/DDBJ whole genome shotgun (WGS) entry which is preliminary data.</text>
</comment>
<keyword evidence="1" id="KW-0418">Kinase</keyword>
<name>A0ABS6Z406_9ACTN</name>
<evidence type="ECO:0000256" key="2">
    <source>
        <dbReference type="SAM" id="MobiDB-lite"/>
    </source>
</evidence>
<protein>
    <recommendedName>
        <fullName evidence="3">Histidine kinase/HSP90-like ATPase domain-containing protein</fullName>
    </recommendedName>
</protein>
<dbReference type="PANTHER" id="PTHR35526">
    <property type="entry name" value="ANTI-SIGMA-F FACTOR RSBW-RELATED"/>
    <property type="match status" value="1"/>
</dbReference>
<reference evidence="4 5" key="1">
    <citation type="submission" date="2019-12" db="EMBL/GenBank/DDBJ databases">
        <title>Genome sequence of Streptomyces bambusae.</title>
        <authorList>
            <person name="Bansal K."/>
            <person name="Choksket S."/>
            <person name="Korpole S."/>
            <person name="Patil P.B."/>
        </authorList>
    </citation>
    <scope>NUCLEOTIDE SEQUENCE [LARGE SCALE GENOMIC DNA]</scope>
    <source>
        <strain evidence="4 5">SK60</strain>
    </source>
</reference>
<dbReference type="Pfam" id="PF13581">
    <property type="entry name" value="HATPase_c_2"/>
    <property type="match status" value="1"/>
</dbReference>
<keyword evidence="1" id="KW-0723">Serine/threonine-protein kinase</keyword>
<organism evidence="4 5">
    <name type="scientific">Streptomyces bambusae</name>
    <dbReference type="NCBI Taxonomy" id="1550616"/>
    <lineage>
        <taxon>Bacteria</taxon>
        <taxon>Bacillati</taxon>
        <taxon>Actinomycetota</taxon>
        <taxon>Actinomycetes</taxon>
        <taxon>Kitasatosporales</taxon>
        <taxon>Streptomycetaceae</taxon>
        <taxon>Streptomyces</taxon>
    </lineage>
</organism>
<gene>
    <name evidence="4" type="ORF">GPJ59_06305</name>
</gene>
<sequence>MAERTRRIAARDLAANARTPATVRPVRGRGQRLTKERQRAAFYRAGVTATAVVATAGARPRDVRDRPGSPDHPRPGGGPVSGQARADEVVRRWQRDAQCVGLARAELRKALAGWGLGALEDDALIIASELVTNAVRHAFGPTDREIETRYVRLAHGVRVEVHDACPARPVPVTADTDEGGGRGLWLVAALADRWAVGERSGPGKRVWAEMSVKGMSL</sequence>
<dbReference type="InterPro" id="IPR050267">
    <property type="entry name" value="Anti-sigma-factor_SerPK"/>
</dbReference>
<keyword evidence="5" id="KW-1185">Reference proteome</keyword>
<evidence type="ECO:0000256" key="1">
    <source>
        <dbReference type="ARBA" id="ARBA00022527"/>
    </source>
</evidence>
<feature type="compositionally biased region" description="Basic and acidic residues" evidence="2">
    <location>
        <begin position="59"/>
        <end position="74"/>
    </location>
</feature>
<evidence type="ECO:0000313" key="5">
    <source>
        <dbReference type="Proteomes" id="UP000812013"/>
    </source>
</evidence>
<dbReference type="InterPro" id="IPR003594">
    <property type="entry name" value="HATPase_dom"/>
</dbReference>
<accession>A0ABS6Z406</accession>
<dbReference type="InterPro" id="IPR036890">
    <property type="entry name" value="HATPase_C_sf"/>
</dbReference>
<evidence type="ECO:0000259" key="3">
    <source>
        <dbReference type="Pfam" id="PF13581"/>
    </source>
</evidence>
<dbReference type="PANTHER" id="PTHR35526:SF3">
    <property type="entry name" value="ANTI-SIGMA-F FACTOR RSBW"/>
    <property type="match status" value="1"/>
</dbReference>
<proteinExistence type="predicted"/>
<feature type="domain" description="Histidine kinase/HSP90-like ATPase" evidence="3">
    <location>
        <begin position="100"/>
        <end position="208"/>
    </location>
</feature>